<dbReference type="Proteomes" id="UP000217790">
    <property type="component" value="Unassembled WGS sequence"/>
</dbReference>
<keyword evidence="3" id="KW-1185">Reference proteome</keyword>
<dbReference type="AlphaFoldDB" id="A0A2H3DRR6"/>
<dbReference type="InParanoid" id="A0A2H3DRR6"/>
<dbReference type="OrthoDB" id="3053093at2759"/>
<dbReference type="EMBL" id="KZ293666">
    <property type="protein sequence ID" value="PBK90126.1"/>
    <property type="molecule type" value="Genomic_DNA"/>
</dbReference>
<proteinExistence type="predicted"/>
<evidence type="ECO:0000313" key="3">
    <source>
        <dbReference type="Proteomes" id="UP000217790"/>
    </source>
</evidence>
<protein>
    <submittedName>
        <fullName evidence="2">Uncharacterized protein</fullName>
    </submittedName>
</protein>
<accession>A0A2H3DRR6</accession>
<feature type="compositionally biased region" description="Polar residues" evidence="1">
    <location>
        <begin position="13"/>
        <end position="52"/>
    </location>
</feature>
<evidence type="ECO:0000313" key="2">
    <source>
        <dbReference type="EMBL" id="PBK90126.1"/>
    </source>
</evidence>
<name>A0A2H3DRR6_ARMGA</name>
<feature type="compositionally biased region" description="Basic and acidic residues" evidence="1">
    <location>
        <begin position="1"/>
        <end position="10"/>
    </location>
</feature>
<sequence length="459" mass="49509">MTPLPQKEKTPVPQKQQSMASVTPQQVASHSATPAANMSSSNVQASDSTCINISKPPMPRFMAPSTIQPMGRTSMILRKVMPFDKPGASFQLHRGLSERLHSKLAQQLKTVPPINAMCSGVSSPTPSQALAVNATHPNIIQGPNPSLLYEGSVLVPSNDHEPLFLLDTDDEEDQVQEDLMETGHVDEEVAGTNGEDSNVAMDANDDEAQGTKSDVMKKKKKKDSKGKDPASGTKAPHKHARTDDDTTQVQDKLAPKKPKLKETIVIDKFLFLAAVATKVVCKRGPRPSKPPPVTLGISGGGFGERVPSLATVVKNGIQSIGVLVIDNDFGDFIEVNKSYWSKAVMLFMGEQVNGVAALNPINHYHPKGSDVVNTFKGALNAIEANNTTISLITQQYLAGLSVVTHTNSIRAQMFQLHECLAPIEEDEDNHDSEDEEYEALDDVAEGVAGSSKKRKHKSG</sequence>
<reference evidence="3" key="1">
    <citation type="journal article" date="2017" name="Nat. Ecol. Evol.">
        <title>Genome expansion and lineage-specific genetic innovations in the forest pathogenic fungi Armillaria.</title>
        <authorList>
            <person name="Sipos G."/>
            <person name="Prasanna A.N."/>
            <person name="Walter M.C."/>
            <person name="O'Connor E."/>
            <person name="Balint B."/>
            <person name="Krizsan K."/>
            <person name="Kiss B."/>
            <person name="Hess J."/>
            <person name="Varga T."/>
            <person name="Slot J."/>
            <person name="Riley R."/>
            <person name="Boka B."/>
            <person name="Rigling D."/>
            <person name="Barry K."/>
            <person name="Lee J."/>
            <person name="Mihaltcheva S."/>
            <person name="LaButti K."/>
            <person name="Lipzen A."/>
            <person name="Waldron R."/>
            <person name="Moloney N.M."/>
            <person name="Sperisen C."/>
            <person name="Kredics L."/>
            <person name="Vagvoelgyi C."/>
            <person name="Patrignani A."/>
            <person name="Fitzpatrick D."/>
            <person name="Nagy I."/>
            <person name="Doyle S."/>
            <person name="Anderson J.B."/>
            <person name="Grigoriev I.V."/>
            <person name="Gueldener U."/>
            <person name="Muensterkoetter M."/>
            <person name="Nagy L.G."/>
        </authorList>
    </citation>
    <scope>NUCLEOTIDE SEQUENCE [LARGE SCALE GENOMIC DNA]</scope>
    <source>
        <strain evidence="3">Ar21-2</strain>
    </source>
</reference>
<evidence type="ECO:0000256" key="1">
    <source>
        <dbReference type="SAM" id="MobiDB-lite"/>
    </source>
</evidence>
<gene>
    <name evidence="2" type="ORF">ARMGADRAFT_1032708</name>
</gene>
<feature type="region of interest" description="Disordered" evidence="1">
    <location>
        <begin position="1"/>
        <end position="61"/>
    </location>
</feature>
<feature type="region of interest" description="Disordered" evidence="1">
    <location>
        <begin position="182"/>
        <end position="254"/>
    </location>
</feature>
<dbReference type="STRING" id="47427.A0A2H3DRR6"/>
<organism evidence="2 3">
    <name type="scientific">Armillaria gallica</name>
    <name type="common">Bulbous honey fungus</name>
    <name type="synonym">Armillaria bulbosa</name>
    <dbReference type="NCBI Taxonomy" id="47427"/>
    <lineage>
        <taxon>Eukaryota</taxon>
        <taxon>Fungi</taxon>
        <taxon>Dikarya</taxon>
        <taxon>Basidiomycota</taxon>
        <taxon>Agaricomycotina</taxon>
        <taxon>Agaricomycetes</taxon>
        <taxon>Agaricomycetidae</taxon>
        <taxon>Agaricales</taxon>
        <taxon>Marasmiineae</taxon>
        <taxon>Physalacriaceae</taxon>
        <taxon>Armillaria</taxon>
    </lineage>
</organism>